<evidence type="ECO:0000313" key="3">
    <source>
        <dbReference type="EMBL" id="CAB5058808.1"/>
    </source>
</evidence>
<dbReference type="EMBL" id="CAEZTA010000050">
    <property type="protein sequence ID" value="CAB4554714.1"/>
    <property type="molecule type" value="Genomic_DNA"/>
</dbReference>
<dbReference type="PANTHER" id="PTHR33558">
    <property type="entry name" value="GLUTAREDOXIN-LIKE PROTEIN C5ORF63 HOMOLOG"/>
    <property type="match status" value="1"/>
</dbReference>
<evidence type="ECO:0000313" key="1">
    <source>
        <dbReference type="EMBL" id="CAB4554714.1"/>
    </source>
</evidence>
<dbReference type="Gene3D" id="3.40.30.10">
    <property type="entry name" value="Glutaredoxin"/>
    <property type="match status" value="1"/>
</dbReference>
<organism evidence="2">
    <name type="scientific">freshwater metagenome</name>
    <dbReference type="NCBI Taxonomy" id="449393"/>
    <lineage>
        <taxon>unclassified sequences</taxon>
        <taxon>metagenomes</taxon>
        <taxon>ecological metagenomes</taxon>
    </lineage>
</organism>
<dbReference type="Pfam" id="PF05768">
    <property type="entry name" value="Glrx-like"/>
    <property type="match status" value="1"/>
</dbReference>
<dbReference type="SUPFAM" id="SSF52833">
    <property type="entry name" value="Thioredoxin-like"/>
    <property type="match status" value="1"/>
</dbReference>
<gene>
    <name evidence="1" type="ORF">UFOPK1541_00490</name>
    <name evidence="2" type="ORF">UFOPK3861_00183</name>
    <name evidence="3" type="ORF">UFOPK4348_00120</name>
</gene>
<dbReference type="AlphaFoldDB" id="A0A6J7K9Z3"/>
<evidence type="ECO:0000313" key="2">
    <source>
        <dbReference type="EMBL" id="CAB4951132.1"/>
    </source>
</evidence>
<dbReference type="InterPro" id="IPR036249">
    <property type="entry name" value="Thioredoxin-like_sf"/>
</dbReference>
<dbReference type="EMBL" id="CAFBQR010000010">
    <property type="protein sequence ID" value="CAB5058808.1"/>
    <property type="molecule type" value="Genomic_DNA"/>
</dbReference>
<proteinExistence type="predicted"/>
<name>A0A6J7K9Z3_9ZZZZ</name>
<dbReference type="InterPro" id="IPR052565">
    <property type="entry name" value="Glutaredoxin-like_YDR286C"/>
</dbReference>
<dbReference type="InterPro" id="IPR008554">
    <property type="entry name" value="Glutaredoxin-like"/>
</dbReference>
<protein>
    <submittedName>
        <fullName evidence="2">Unannotated protein</fullName>
    </submittedName>
</protein>
<accession>A0A6J7K9Z3</accession>
<dbReference type="PANTHER" id="PTHR33558:SF1">
    <property type="entry name" value="GLUTAREDOXIN-LIKE PROTEIN C5ORF63 HOMOLOG"/>
    <property type="match status" value="1"/>
</dbReference>
<sequence>MKPLVTIYSRTGCHLCESAETIIENLKDELDFDLEIKLIDGNPDLEKLYGHEVPVIHINGEHHDFFKVDVERFRSSLGKHHLRQ</sequence>
<reference evidence="2" key="1">
    <citation type="submission" date="2020-05" db="EMBL/GenBank/DDBJ databases">
        <authorList>
            <person name="Chiriac C."/>
            <person name="Salcher M."/>
            <person name="Ghai R."/>
            <person name="Kavagutti S V."/>
        </authorList>
    </citation>
    <scope>NUCLEOTIDE SEQUENCE</scope>
</reference>
<dbReference type="EMBL" id="CAFBNQ010000009">
    <property type="protein sequence ID" value="CAB4951132.1"/>
    <property type="molecule type" value="Genomic_DNA"/>
</dbReference>